<comment type="subcellular location">
    <subcellularLocation>
        <location evidence="1">Membrane</location>
        <topology evidence="1">Multi-pass membrane protein</topology>
    </subcellularLocation>
</comment>
<feature type="transmembrane region" description="Helical" evidence="6">
    <location>
        <begin position="29"/>
        <end position="49"/>
    </location>
</feature>
<comment type="caution">
    <text evidence="7">The sequence shown here is derived from an EMBL/GenBank/DDBJ whole genome shotgun (WGS) entry which is preliminary data.</text>
</comment>
<evidence type="ECO:0000256" key="2">
    <source>
        <dbReference type="ARBA" id="ARBA00006447"/>
    </source>
</evidence>
<organism evidence="7 8">
    <name type="scientific">Coccomyxa viridis</name>
    <dbReference type="NCBI Taxonomy" id="1274662"/>
    <lineage>
        <taxon>Eukaryota</taxon>
        <taxon>Viridiplantae</taxon>
        <taxon>Chlorophyta</taxon>
        <taxon>core chlorophytes</taxon>
        <taxon>Trebouxiophyceae</taxon>
        <taxon>Trebouxiophyceae incertae sedis</taxon>
        <taxon>Coccomyxaceae</taxon>
        <taxon>Coccomyxa</taxon>
    </lineage>
</organism>
<feature type="transmembrane region" description="Helical" evidence="6">
    <location>
        <begin position="61"/>
        <end position="82"/>
    </location>
</feature>
<dbReference type="Pfam" id="PF04142">
    <property type="entry name" value="Nuc_sug_transp"/>
    <property type="match status" value="1"/>
</dbReference>
<dbReference type="PANTHER" id="PTHR10231">
    <property type="entry name" value="NUCLEOTIDE-SUGAR TRANSMEMBRANE TRANSPORTER"/>
    <property type="match status" value="1"/>
</dbReference>
<keyword evidence="4 6" id="KW-1133">Transmembrane helix</keyword>
<evidence type="ECO:0000256" key="6">
    <source>
        <dbReference type="SAM" id="Phobius"/>
    </source>
</evidence>
<feature type="transmembrane region" description="Helical" evidence="6">
    <location>
        <begin position="229"/>
        <end position="250"/>
    </location>
</feature>
<accession>A0ABP1GF38</accession>
<proteinExistence type="inferred from homology"/>
<reference evidence="7 8" key="1">
    <citation type="submission" date="2024-06" db="EMBL/GenBank/DDBJ databases">
        <authorList>
            <person name="Kraege A."/>
            <person name="Thomma B."/>
        </authorList>
    </citation>
    <scope>NUCLEOTIDE SEQUENCE [LARGE SCALE GENOMIC DNA]</scope>
</reference>
<evidence type="ECO:0000313" key="8">
    <source>
        <dbReference type="Proteomes" id="UP001497392"/>
    </source>
</evidence>
<sequence length="397" mass="43743">MEPSLSKPAIAYAEPREQATARHARAWKVWLVAGDCFLIGLAPVLVHMSKGPDGRFPFHPVSINLLVEVAKTIFATIILMIYGTGRPGAPLYRSIRAFVRDARHNQLLAIPAALYAVNNYLKFAMQLYFKPTTAKMLGNLKILVIAVLMKWVLKRTFSVFQWEALLLLVAGITVNQLNYCKGGGGDMFTTVAIVYTVGSVTIPSLASVYNEFALKKHMETSVHEQNFFLYFYGALFNLLGVFGVMAFSNLSWSAIFYGHSKVTMLLVMNNALQGILSSFFFKYADTILKKYSSTVATIVTGIMSAALFGHSLTLNFLIGVTVVFISMHQFFSQGGVKGVQPSSKAHGLVPSGRPLHFTPSPSLEHLRQMSETDLASLDGVLDPEHSTVNARRPLLPK</sequence>
<feature type="transmembrane region" description="Helical" evidence="6">
    <location>
        <begin position="262"/>
        <end position="281"/>
    </location>
</feature>
<keyword evidence="5 6" id="KW-0472">Membrane</keyword>
<evidence type="ECO:0000256" key="3">
    <source>
        <dbReference type="ARBA" id="ARBA00022692"/>
    </source>
</evidence>
<evidence type="ECO:0000256" key="5">
    <source>
        <dbReference type="ARBA" id="ARBA00023136"/>
    </source>
</evidence>
<name>A0ABP1GF38_9CHLO</name>
<dbReference type="InterPro" id="IPR037185">
    <property type="entry name" value="EmrE-like"/>
</dbReference>
<keyword evidence="8" id="KW-1185">Reference proteome</keyword>
<feature type="transmembrane region" description="Helical" evidence="6">
    <location>
        <begin position="187"/>
        <end position="209"/>
    </location>
</feature>
<evidence type="ECO:0000256" key="1">
    <source>
        <dbReference type="ARBA" id="ARBA00004141"/>
    </source>
</evidence>
<keyword evidence="3 6" id="KW-0812">Transmembrane</keyword>
<comment type="similarity">
    <text evidence="2">Belongs to the nucleotide-sugar transporter family. CMP-Sialate:CMP antiporter (TC 2.A.7.12) subfamily.</text>
</comment>
<dbReference type="InterPro" id="IPR007271">
    <property type="entry name" value="Nuc_sug_transpt"/>
</dbReference>
<feature type="transmembrane region" description="Helical" evidence="6">
    <location>
        <begin position="102"/>
        <end position="121"/>
    </location>
</feature>
<evidence type="ECO:0000256" key="4">
    <source>
        <dbReference type="ARBA" id="ARBA00022989"/>
    </source>
</evidence>
<evidence type="ECO:0000313" key="7">
    <source>
        <dbReference type="EMBL" id="CAL5228373.1"/>
    </source>
</evidence>
<gene>
    <name evidence="7" type="primary">g11493</name>
    <name evidence="7" type="ORF">VP750_LOCUS10279</name>
</gene>
<feature type="transmembrane region" description="Helical" evidence="6">
    <location>
        <begin position="301"/>
        <end position="325"/>
    </location>
</feature>
<dbReference type="SUPFAM" id="SSF103481">
    <property type="entry name" value="Multidrug resistance efflux transporter EmrE"/>
    <property type="match status" value="1"/>
</dbReference>
<dbReference type="EMBL" id="CAXHTA020000018">
    <property type="protein sequence ID" value="CAL5228373.1"/>
    <property type="molecule type" value="Genomic_DNA"/>
</dbReference>
<dbReference type="Proteomes" id="UP001497392">
    <property type="component" value="Unassembled WGS sequence"/>
</dbReference>
<protein>
    <submittedName>
        <fullName evidence="7">G11493 protein</fullName>
    </submittedName>
</protein>